<feature type="region of interest" description="Disordered" evidence="1">
    <location>
        <begin position="1"/>
        <end position="53"/>
    </location>
</feature>
<feature type="transmembrane region" description="Helical" evidence="2">
    <location>
        <begin position="60"/>
        <end position="81"/>
    </location>
</feature>
<feature type="compositionally biased region" description="Gly residues" evidence="1">
    <location>
        <begin position="38"/>
        <end position="53"/>
    </location>
</feature>
<keyword evidence="2" id="KW-0812">Transmembrane</keyword>
<dbReference type="PANTHER" id="PTHR37835">
    <property type="entry name" value="ALPHA-CLOSTRIPAIN"/>
    <property type="match status" value="1"/>
</dbReference>
<dbReference type="RefSeq" id="WP_013282316.1">
    <property type="nucleotide sequence ID" value="NC_014387.1"/>
</dbReference>
<dbReference type="Gene3D" id="3.40.50.11970">
    <property type="match status" value="1"/>
</dbReference>
<reference evidence="3 4" key="1">
    <citation type="journal article" date="2010" name="PLoS ONE">
        <title>The glycobiome of the rumen bacterium Butyrivibrio proteoclasticus B316(T) highlights adaptation to a polysaccharide-rich environment.</title>
        <authorList>
            <person name="Kelly W.J."/>
            <person name="Leahy S.C."/>
            <person name="Altermann E."/>
            <person name="Yeoman C.J."/>
            <person name="Dunne J.C."/>
            <person name="Kong Z."/>
            <person name="Pacheco D.M."/>
            <person name="Li D."/>
            <person name="Noel S.J."/>
            <person name="Moon C.D."/>
            <person name="Cookson A.L."/>
            <person name="Attwood G.T."/>
        </authorList>
    </citation>
    <scope>NUCLEOTIDE SEQUENCE [LARGE SCALE GENOMIC DNA]</scope>
    <source>
        <strain evidence="4">ATCC 51982 / DSM 14932 / B316</strain>
    </source>
</reference>
<organism evidence="3 4">
    <name type="scientific">Butyrivibrio proteoclasticus (strain ATCC 51982 / DSM 14932 / B316)</name>
    <name type="common">Clostridium proteoclasticum</name>
    <dbReference type="NCBI Taxonomy" id="515622"/>
    <lineage>
        <taxon>Bacteria</taxon>
        <taxon>Bacillati</taxon>
        <taxon>Bacillota</taxon>
        <taxon>Clostridia</taxon>
        <taxon>Lachnospirales</taxon>
        <taxon>Lachnospiraceae</taxon>
        <taxon>Butyrivibrio</taxon>
    </lineage>
</organism>
<evidence type="ECO:0000256" key="2">
    <source>
        <dbReference type="SAM" id="Phobius"/>
    </source>
</evidence>
<keyword evidence="3" id="KW-0645">Protease</keyword>
<dbReference type="KEGG" id="bpb:bpr_I2934"/>
<sequence length="830" mass="88676">MADRPIGRKKNIGEGGSGVHKRGDGLGGGPVGSSNGYSSGGNGSGSGSGGMKRSGGRSPLFMIIVIIFLLLGGGGGLTSFLGGSGDTSTDYESVAVPQTTTQQTTSQTGQSQTGFSNGYNSSMFDLFGSMLGGGSSYTGGSMASASWSDTPNTGKLDTSVVSGARAKRTTIKGNGQDTITIMVYMCGADLESRGGMASKDIQEMLSARFDDRINLIVYTGGAKQWQNNVVSSSTNQIYQIKDGKFICIKDNLGSVPMTKPETLSGFIKWGAQNYPADRYDLIFWDHGGGSTGGYGYDEKFSSAGAMSLAGINTALKDGGVTFDFVGFDTCLMATVENALVVSNYADYLVASEETEPGVGWYYTNWLTALGSNTSMETTEIGKNIIDSFTSACAQNCPGQKTTLSLIDLAELSYTVPSELADFSKDTSEMIRGNDFATISDARSSTREFAASSKIDQVDLIDFANKIATPSAKELATALKGAIKYNKTSSNMTNAYGLSIYFPYKKTSKVDSMVGTYEAIGMDEEYAKCIQNFASLEVAGQQVMGGTSSPMPSLLGTLGNTGSSSAGGNASAEMISQLLTTFLSSDFSSISGLSSSNTGFLGKGLDVDQAANYIASHQFDPSALVWTTNAEDYTCISLSAEQWKLVHDLKLNMFYDDGEGYVDLGLDTTFEFDEEGNLLAPEDKTWLAIDGQIVAFYVIDVQGDSDSYAITGRVPCELNGQRANLILIFDSENEDGYVAGASFDYIEGETETVAKNLTEINVGDTIDYVCDYYNYDQTFQQNYYLGEQITVDKAMSDMVIENLPVGEGKVIETYCFTDIYGQNYWTPKLEY</sequence>
<name>E0RVY2_BUTPB</name>
<dbReference type="GO" id="GO:0006508">
    <property type="term" value="P:proteolysis"/>
    <property type="evidence" value="ECO:0007669"/>
    <property type="project" value="UniProtKB-KW"/>
</dbReference>
<evidence type="ECO:0000313" key="3">
    <source>
        <dbReference type="EMBL" id="ADL35664.1"/>
    </source>
</evidence>
<keyword evidence="3" id="KW-0378">Hydrolase</keyword>
<keyword evidence="4" id="KW-1185">Reference proteome</keyword>
<dbReference type="GO" id="GO:0008233">
    <property type="term" value="F:peptidase activity"/>
    <property type="evidence" value="ECO:0007669"/>
    <property type="project" value="UniProtKB-KW"/>
</dbReference>
<dbReference type="EMBL" id="CP001810">
    <property type="protein sequence ID" value="ADL35664.1"/>
    <property type="molecule type" value="Genomic_DNA"/>
</dbReference>
<dbReference type="AlphaFoldDB" id="E0RVY2"/>
<keyword evidence="2" id="KW-1133">Transmembrane helix</keyword>
<dbReference type="HOGENOM" id="CLU_021624_0_0_9"/>
<evidence type="ECO:0000256" key="1">
    <source>
        <dbReference type="SAM" id="MobiDB-lite"/>
    </source>
</evidence>
<dbReference type="Pfam" id="PF03415">
    <property type="entry name" value="Peptidase_C11"/>
    <property type="match status" value="1"/>
</dbReference>
<dbReference type="eggNOG" id="COG1716">
    <property type="taxonomic scope" value="Bacteria"/>
</dbReference>
<keyword evidence="2" id="KW-0472">Membrane</keyword>
<evidence type="ECO:0000313" key="4">
    <source>
        <dbReference type="Proteomes" id="UP000001299"/>
    </source>
</evidence>
<dbReference type="PANTHER" id="PTHR37835:SF1">
    <property type="entry name" value="ALPHA-CLOSTRIPAIN"/>
    <property type="match status" value="1"/>
</dbReference>
<protein>
    <submittedName>
        <fullName evidence="3">Cysteine protease C11 family</fullName>
    </submittedName>
</protein>
<accession>E0RVY2</accession>
<dbReference type="STRING" id="515622.bpr_I2934"/>
<gene>
    <name evidence="3" type="ordered locus">bpr_I2934</name>
</gene>
<dbReference type="Proteomes" id="UP000001299">
    <property type="component" value="Chromosome 1"/>
</dbReference>
<dbReference type="InterPro" id="IPR005077">
    <property type="entry name" value="Peptidase_C11"/>
</dbReference>
<proteinExistence type="predicted"/>